<proteinExistence type="inferred from homology"/>
<evidence type="ECO:0000256" key="1">
    <source>
        <dbReference type="ARBA" id="ARBA00006383"/>
    </source>
</evidence>
<evidence type="ECO:0000313" key="5">
    <source>
        <dbReference type="EMBL" id="SMX53158.1"/>
    </source>
</evidence>
<comment type="catalytic activity">
    <reaction evidence="4">
        <text>a 2-deoxystreptamine antibiotic + acetyl-CoA = an N(3)-acetyl-2-deoxystreptamine antibiotic + CoA + H(+)</text>
        <dbReference type="Rhea" id="RHEA:12665"/>
        <dbReference type="ChEBI" id="CHEBI:15378"/>
        <dbReference type="ChEBI" id="CHEBI:57287"/>
        <dbReference type="ChEBI" id="CHEBI:57288"/>
        <dbReference type="ChEBI" id="CHEBI:57921"/>
        <dbReference type="ChEBI" id="CHEBI:77452"/>
        <dbReference type="EC" id="2.3.1.81"/>
    </reaction>
</comment>
<dbReference type="GO" id="GO:0046353">
    <property type="term" value="F:aminoglycoside 3-N-acetyltransferase activity"/>
    <property type="evidence" value="ECO:0007669"/>
    <property type="project" value="UniProtKB-EC"/>
</dbReference>
<dbReference type="InterPro" id="IPR028345">
    <property type="entry name" value="Antibiotic_NAT-like"/>
</dbReference>
<gene>
    <name evidence="5" type="ORF">CFX1CAM_0092</name>
</gene>
<reference evidence="6" key="1">
    <citation type="submission" date="2017-05" db="EMBL/GenBank/DDBJ databases">
        <authorList>
            <person name="Kirkegaard R."/>
            <person name="Mcilroy J S."/>
        </authorList>
    </citation>
    <scope>NUCLEOTIDE SEQUENCE [LARGE SCALE GENOMIC DNA]</scope>
</reference>
<protein>
    <recommendedName>
        <fullName evidence="4">Aminoglycoside N(3)-acetyltransferase</fullName>
        <ecNumber evidence="4">2.3.1.-</ecNumber>
    </recommendedName>
</protein>
<dbReference type="Pfam" id="PF02522">
    <property type="entry name" value="Antibiotic_NAT"/>
    <property type="match status" value="1"/>
</dbReference>
<dbReference type="Proteomes" id="UP000195514">
    <property type="component" value="Chromosome I"/>
</dbReference>
<keyword evidence="6" id="KW-1185">Reference proteome</keyword>
<evidence type="ECO:0000256" key="3">
    <source>
        <dbReference type="ARBA" id="ARBA00023315"/>
    </source>
</evidence>
<sequence>MQLKKTDLVQGLKRLGVKPGMLLCVHCSLTAFGKVAGGAVSVIEALMEVVGTEGTLMMPTHPARDGQTFNPQTTPSAMGIVSEVFRQMPGVIRSRHPYHPVAAWGKAAEILLADHEKSPVPDGMETPYGRLAKLSGYVLMIGCDLDTMTLLHHVEADLNLPYLRKLDMTFINEDGVQQVLSMKNVPGGHRGGVLKFETLFKNNGIMSIDHIGNAVCRLIPAAGAVDLMKRYLSDDPAFVLDDNPYCEDCLRFRGLINAERLNKERFRLHVRLPYYAGMDLKRFMQLTQSIGATGVEVDYKKTFTHHEIDKILNTADEYRLDIPILRVGPLSQLSWSSIFNAAKAFNTGMIHCTIPSRLEMCESELKSFLKTMKDNASNGGVKLMVSNRHNSFLDQPSLVTSRLDLNEFDISYNPLEALRSGIKPFYDGVYSGSLRRRISHIDICDGDIAKTKNFSLGLGKCEIREILSNLRSRIFAGVYCLWPIPLLDIEGVHEVGRQFWQLMDMI</sequence>
<comment type="similarity">
    <text evidence="1 4">Belongs to the antibiotic N-acetyltransferase family.</text>
</comment>
<dbReference type="SUPFAM" id="SSF110710">
    <property type="entry name" value="TTHA0583/YokD-like"/>
    <property type="match status" value="1"/>
</dbReference>
<dbReference type="RefSeq" id="WP_087861116.1">
    <property type="nucleotide sequence ID" value="NZ_LT859958.1"/>
</dbReference>
<dbReference type="PANTHER" id="PTHR11104">
    <property type="entry name" value="AMINOGLYCOSIDE N3-ACETYLTRANSFERASE"/>
    <property type="match status" value="1"/>
</dbReference>
<evidence type="ECO:0000256" key="4">
    <source>
        <dbReference type="RuleBase" id="RU365031"/>
    </source>
</evidence>
<keyword evidence="4" id="KW-0046">Antibiotic resistance</keyword>
<name>A0A1Y6K2R4_9CHLR</name>
<dbReference type="GO" id="GO:0046677">
    <property type="term" value="P:response to antibiotic"/>
    <property type="evidence" value="ECO:0007669"/>
    <property type="project" value="UniProtKB-KW"/>
</dbReference>
<dbReference type="Gene3D" id="3.20.20.150">
    <property type="entry name" value="Divalent-metal-dependent TIM barrel enzymes"/>
    <property type="match status" value="1"/>
</dbReference>
<evidence type="ECO:0000256" key="2">
    <source>
        <dbReference type="ARBA" id="ARBA00022679"/>
    </source>
</evidence>
<dbReference type="EC" id="2.3.1.-" evidence="4"/>
<dbReference type="AlphaFoldDB" id="A0A1Y6K2R4"/>
<dbReference type="KEGG" id="abat:CFX1CAM_0092"/>
<dbReference type="EMBL" id="LT859958">
    <property type="protein sequence ID" value="SMX53158.1"/>
    <property type="molecule type" value="Genomic_DNA"/>
</dbReference>
<evidence type="ECO:0000313" key="6">
    <source>
        <dbReference type="Proteomes" id="UP000195514"/>
    </source>
</evidence>
<dbReference type="InterPro" id="IPR003679">
    <property type="entry name" value="Amioglycoside_AcTrfase"/>
</dbReference>
<dbReference type="PANTHER" id="PTHR11104:SF0">
    <property type="entry name" value="SPBETA PROPHAGE-DERIVED AMINOGLYCOSIDE N(3')-ACETYLTRANSFERASE-LIKE PROTEIN YOKD"/>
    <property type="match status" value="1"/>
</dbReference>
<dbReference type="OrthoDB" id="7330654at2"/>
<accession>A0A1Y6K2R4</accession>
<keyword evidence="2 4" id="KW-0808">Transferase</keyword>
<organism evidence="5 6">
    <name type="scientific">Candidatus Brevifilum fermentans</name>
    <dbReference type="NCBI Taxonomy" id="1986204"/>
    <lineage>
        <taxon>Bacteria</taxon>
        <taxon>Bacillati</taxon>
        <taxon>Chloroflexota</taxon>
        <taxon>Anaerolineae</taxon>
        <taxon>Anaerolineales</taxon>
        <taxon>Anaerolineaceae</taxon>
        <taxon>Candidatus Brevifilum</taxon>
    </lineage>
</organism>
<keyword evidence="3 4" id="KW-0012">Acyltransferase</keyword>